<dbReference type="Pfam" id="PF13241">
    <property type="entry name" value="NAD_binding_7"/>
    <property type="match status" value="1"/>
</dbReference>
<dbReference type="GO" id="GO:0004325">
    <property type="term" value="F:ferrochelatase activity"/>
    <property type="evidence" value="ECO:0007669"/>
    <property type="project" value="InterPro"/>
</dbReference>
<accession>A0A9D2FQU2</accession>
<keyword evidence="4" id="KW-0520">NAD</keyword>
<dbReference type="InterPro" id="IPR006367">
    <property type="entry name" value="Sirohaem_synthase_N"/>
</dbReference>
<protein>
    <recommendedName>
        <fullName evidence="2">precorrin-2 dehydrogenase</fullName>
        <ecNumber evidence="2">1.3.1.76</ecNumber>
    </recommendedName>
</protein>
<dbReference type="EC" id="1.3.1.76" evidence="2"/>
<keyword evidence="5" id="KW-0627">Porphyrin biosynthesis</keyword>
<comment type="catalytic activity">
    <reaction evidence="6">
        <text>precorrin-2 + NAD(+) = sirohydrochlorin + NADH + 2 H(+)</text>
        <dbReference type="Rhea" id="RHEA:15613"/>
        <dbReference type="ChEBI" id="CHEBI:15378"/>
        <dbReference type="ChEBI" id="CHEBI:57540"/>
        <dbReference type="ChEBI" id="CHEBI:57945"/>
        <dbReference type="ChEBI" id="CHEBI:58351"/>
        <dbReference type="ChEBI" id="CHEBI:58827"/>
        <dbReference type="EC" id="1.3.1.76"/>
    </reaction>
</comment>
<proteinExistence type="predicted"/>
<dbReference type="GO" id="GO:0043115">
    <property type="term" value="F:precorrin-2 dehydrogenase activity"/>
    <property type="evidence" value="ECO:0007669"/>
    <property type="project" value="UniProtKB-EC"/>
</dbReference>
<evidence type="ECO:0000256" key="3">
    <source>
        <dbReference type="ARBA" id="ARBA00023002"/>
    </source>
</evidence>
<evidence type="ECO:0000256" key="1">
    <source>
        <dbReference type="ARBA" id="ARBA00005010"/>
    </source>
</evidence>
<dbReference type="NCBIfam" id="TIGR01470">
    <property type="entry name" value="cysG_Nterm"/>
    <property type="match status" value="1"/>
</dbReference>
<dbReference type="PANTHER" id="PTHR35330:SF1">
    <property type="entry name" value="SIROHEME BIOSYNTHESIS PROTEIN MET8"/>
    <property type="match status" value="1"/>
</dbReference>
<evidence type="ECO:0000256" key="6">
    <source>
        <dbReference type="ARBA" id="ARBA00047561"/>
    </source>
</evidence>
<reference evidence="7" key="2">
    <citation type="submission" date="2021-04" db="EMBL/GenBank/DDBJ databases">
        <authorList>
            <person name="Gilroy R."/>
        </authorList>
    </citation>
    <scope>NUCLEOTIDE SEQUENCE</scope>
    <source>
        <strain evidence="7">1068</strain>
    </source>
</reference>
<reference evidence="7" key="1">
    <citation type="journal article" date="2021" name="PeerJ">
        <title>Extensive microbial diversity within the chicken gut microbiome revealed by metagenomics and culture.</title>
        <authorList>
            <person name="Gilroy R."/>
            <person name="Ravi A."/>
            <person name="Getino M."/>
            <person name="Pursley I."/>
            <person name="Horton D.L."/>
            <person name="Alikhan N.F."/>
            <person name="Baker D."/>
            <person name="Gharbi K."/>
            <person name="Hall N."/>
            <person name="Watson M."/>
            <person name="Adriaenssens E.M."/>
            <person name="Foster-Nyarko E."/>
            <person name="Jarju S."/>
            <person name="Secka A."/>
            <person name="Antonio M."/>
            <person name="Oren A."/>
            <person name="Chaudhuri R.R."/>
            <person name="La Ragione R."/>
            <person name="Hildebrand F."/>
            <person name="Pallen M.J."/>
        </authorList>
    </citation>
    <scope>NUCLEOTIDE SEQUENCE</scope>
    <source>
        <strain evidence="7">1068</strain>
    </source>
</reference>
<organism evidence="7 8">
    <name type="scientific">Candidatus Blautia pullicola</name>
    <dbReference type="NCBI Taxonomy" id="2838498"/>
    <lineage>
        <taxon>Bacteria</taxon>
        <taxon>Bacillati</taxon>
        <taxon>Bacillota</taxon>
        <taxon>Clostridia</taxon>
        <taxon>Lachnospirales</taxon>
        <taxon>Lachnospiraceae</taxon>
        <taxon>Blautia</taxon>
    </lineage>
</organism>
<keyword evidence="3" id="KW-0560">Oxidoreductase</keyword>
<sequence length="157" mass="17354">MANEKKFFPLFVDLTEKKAMVIGGGKIGTRRAKALLPFVGSLVVEAPAASREILELAGEGKLIYREKAYERRDIYDADLVVAATDDKKVNEDIYSACKCLGILVNVASSQDKCDFHFPGLLEYEGVVLGFNGAGKNHRKVKEVRMKTEQALKGSREE</sequence>
<comment type="caution">
    <text evidence="7">The sequence shown here is derived from an EMBL/GenBank/DDBJ whole genome shotgun (WGS) entry which is preliminary data.</text>
</comment>
<evidence type="ECO:0000313" key="8">
    <source>
        <dbReference type="Proteomes" id="UP000824056"/>
    </source>
</evidence>
<comment type="pathway">
    <text evidence="1">Porphyrin-containing compound metabolism; siroheme biosynthesis; sirohydrochlorin from precorrin-2: step 1/1.</text>
</comment>
<dbReference type="EMBL" id="DXBG01000167">
    <property type="protein sequence ID" value="HIZ65639.1"/>
    <property type="molecule type" value="Genomic_DNA"/>
</dbReference>
<dbReference type="InterPro" id="IPR036291">
    <property type="entry name" value="NAD(P)-bd_dom_sf"/>
</dbReference>
<dbReference type="InterPro" id="IPR028161">
    <property type="entry name" value="Met8-like"/>
</dbReference>
<dbReference type="SUPFAM" id="SSF51735">
    <property type="entry name" value="NAD(P)-binding Rossmann-fold domains"/>
    <property type="match status" value="1"/>
</dbReference>
<dbReference type="AlphaFoldDB" id="A0A9D2FQU2"/>
<evidence type="ECO:0000256" key="4">
    <source>
        <dbReference type="ARBA" id="ARBA00023027"/>
    </source>
</evidence>
<dbReference type="Gene3D" id="3.40.50.720">
    <property type="entry name" value="NAD(P)-binding Rossmann-like Domain"/>
    <property type="match status" value="1"/>
</dbReference>
<gene>
    <name evidence="7" type="ORF">H9809_07050</name>
</gene>
<dbReference type="PANTHER" id="PTHR35330">
    <property type="entry name" value="SIROHEME BIOSYNTHESIS PROTEIN MET8"/>
    <property type="match status" value="1"/>
</dbReference>
<name>A0A9D2FQU2_9FIRM</name>
<evidence type="ECO:0000256" key="5">
    <source>
        <dbReference type="ARBA" id="ARBA00023244"/>
    </source>
</evidence>
<evidence type="ECO:0000256" key="2">
    <source>
        <dbReference type="ARBA" id="ARBA00012400"/>
    </source>
</evidence>
<evidence type="ECO:0000313" key="7">
    <source>
        <dbReference type="EMBL" id="HIZ65639.1"/>
    </source>
</evidence>
<dbReference type="GO" id="GO:0019354">
    <property type="term" value="P:siroheme biosynthetic process"/>
    <property type="evidence" value="ECO:0007669"/>
    <property type="project" value="InterPro"/>
</dbReference>
<dbReference type="Proteomes" id="UP000824056">
    <property type="component" value="Unassembled WGS sequence"/>
</dbReference>